<feature type="compositionally biased region" description="Low complexity" evidence="2">
    <location>
        <begin position="567"/>
        <end position="577"/>
    </location>
</feature>
<dbReference type="AlphaFoldDB" id="A0AAV5GEP9"/>
<name>A0AAV5GEP9_9BASI</name>
<feature type="compositionally biased region" description="Low complexity" evidence="2">
    <location>
        <begin position="585"/>
        <end position="620"/>
    </location>
</feature>
<feature type="region of interest" description="Disordered" evidence="2">
    <location>
        <begin position="810"/>
        <end position="878"/>
    </location>
</feature>
<feature type="region of interest" description="Disordered" evidence="2">
    <location>
        <begin position="499"/>
        <end position="682"/>
    </location>
</feature>
<feature type="compositionally biased region" description="Low complexity" evidence="2">
    <location>
        <begin position="506"/>
        <end position="554"/>
    </location>
</feature>
<accession>A0AAV5GEP9</accession>
<feature type="region of interest" description="Disordered" evidence="2">
    <location>
        <begin position="285"/>
        <end position="376"/>
    </location>
</feature>
<dbReference type="Proteomes" id="UP001342314">
    <property type="component" value="Unassembled WGS sequence"/>
</dbReference>
<evidence type="ECO:0000313" key="3">
    <source>
        <dbReference type="EMBL" id="GJN87822.1"/>
    </source>
</evidence>
<evidence type="ECO:0008006" key="5">
    <source>
        <dbReference type="Google" id="ProtNLM"/>
    </source>
</evidence>
<feature type="compositionally biased region" description="Basic residues" evidence="2">
    <location>
        <begin position="358"/>
        <end position="367"/>
    </location>
</feature>
<reference evidence="3 4" key="1">
    <citation type="submission" date="2021-12" db="EMBL/GenBank/DDBJ databases">
        <title>High titer production of polyol ester of fatty acids by Rhodotorula paludigena BS15 towards product separation-free biomass refinery.</title>
        <authorList>
            <person name="Mano J."/>
            <person name="Ono H."/>
            <person name="Tanaka T."/>
            <person name="Naito K."/>
            <person name="Sushida H."/>
            <person name="Ike M."/>
            <person name="Tokuyasu K."/>
            <person name="Kitaoka M."/>
        </authorList>
    </citation>
    <scope>NUCLEOTIDE SEQUENCE [LARGE SCALE GENOMIC DNA]</scope>
    <source>
        <strain evidence="3 4">BS15</strain>
    </source>
</reference>
<feature type="compositionally biased region" description="Low complexity" evidence="2">
    <location>
        <begin position="738"/>
        <end position="755"/>
    </location>
</feature>
<evidence type="ECO:0000313" key="4">
    <source>
        <dbReference type="Proteomes" id="UP001342314"/>
    </source>
</evidence>
<keyword evidence="1" id="KW-0175">Coiled coil</keyword>
<comment type="caution">
    <text evidence="3">The sequence shown here is derived from an EMBL/GenBank/DDBJ whole genome shotgun (WGS) entry which is preliminary data.</text>
</comment>
<feature type="compositionally biased region" description="Low complexity" evidence="2">
    <location>
        <begin position="634"/>
        <end position="649"/>
    </location>
</feature>
<organism evidence="3 4">
    <name type="scientific">Rhodotorula paludigena</name>
    <dbReference type="NCBI Taxonomy" id="86838"/>
    <lineage>
        <taxon>Eukaryota</taxon>
        <taxon>Fungi</taxon>
        <taxon>Dikarya</taxon>
        <taxon>Basidiomycota</taxon>
        <taxon>Pucciniomycotina</taxon>
        <taxon>Microbotryomycetes</taxon>
        <taxon>Sporidiobolales</taxon>
        <taxon>Sporidiobolaceae</taxon>
        <taxon>Rhodotorula</taxon>
    </lineage>
</organism>
<feature type="compositionally biased region" description="Low complexity" evidence="2">
    <location>
        <begin position="956"/>
        <end position="965"/>
    </location>
</feature>
<evidence type="ECO:0000256" key="2">
    <source>
        <dbReference type="SAM" id="MobiDB-lite"/>
    </source>
</evidence>
<sequence length="1025" mass="107989">MAVLASALARAEDRLDLARELLRKSAHAPQPIAALVCLLDALACLAHYSASSTALSHADSQAAQDLQEGAQEHSALSSSKARQVPTPDRNAHSLASATTDEDGARTVDQAGAQATEQPAPPRSSLTAGCNVLLAFLDVITADQQPVTVDMLMTEVRSPTFPPHLLPSSTTSSIAASLATSSRTKLDPKVAQKTLATLLGHYVSPSAFGERASGDSTRLAAVPEDDALLCNVFAPQPTTAAPTMEYEDDDDDEADTRSIATGIRDAQASIARKDDKLRWLLGDNFRKGPQAGSSAATFGGGASATGTPPRRSLHATHPPVGGGEQARTSPAREREDSAGTVDSHVTAMTDASDASGHHSAGKRHHHRFTSTSSSVAPLLDSLGKGERAHRRAASSLSAAALPGLPPLAQAVDVPTALQRDSSDAAAMPFADLAPALHTPSSSTSLSTSRRADSPRRISLDSALDCNTLSAAQRRELVRRSKKLEGFFGATFQESAAAKVLVDRRGGQQHQQHQQHQPPAEVSPTTASFPPSSGAPTASSTHTSPSSSTRRASLAPPGGPMAGYTFGTAPSSSAASPSRADGRRRPSLLSLDSRSSSQYALSAPSSARGSTGSLSPGGPTSPSGGGTVSAPRMRRSSSSPSRGRRSSSFSSLAEPSHVYFSTRAQRRRSSEEQPQAVTRERDERRRKLEKVRRVLGERVPAGLVVVSAEAAETPAMMMGGRSRSKAGVVGGMFRDRLKRGAPGAAKDGAARAALRAPGGDRGWQYVEPQWWDEGGHDGGEARKGTQQLEALHKARKLENLFGDLPPPSLFLSHASPVASSPTPPARPSYTWRHRRSQSDLSGLTHSPFSPQAVAGSWSPPAPAPAPDSSELRREPTRSTINSYRQSLASLTYVMERDPGALDEVVRVYSQLGHGGESSDEDEEDVDGAAAVGGLSLANVAGNEEDEDAERRAEATGMQRSASASSHRAVRQAQKLSNFFGTTRGEVWRMLLNDIEASIVDDETLDDEERAEVLSGLERLRQSANARV</sequence>
<evidence type="ECO:0000256" key="1">
    <source>
        <dbReference type="SAM" id="Coils"/>
    </source>
</evidence>
<feature type="compositionally biased region" description="Low complexity" evidence="2">
    <location>
        <begin position="433"/>
        <end position="447"/>
    </location>
</feature>
<feature type="region of interest" description="Disordered" evidence="2">
    <location>
        <begin position="938"/>
        <end position="965"/>
    </location>
</feature>
<feature type="region of interest" description="Disordered" evidence="2">
    <location>
        <begin position="62"/>
        <end position="123"/>
    </location>
</feature>
<keyword evidence="4" id="KW-1185">Reference proteome</keyword>
<proteinExistence type="predicted"/>
<feature type="coiled-coil region" evidence="1">
    <location>
        <begin position="1"/>
        <end position="28"/>
    </location>
</feature>
<feature type="region of interest" description="Disordered" evidence="2">
    <location>
        <begin position="433"/>
        <end position="454"/>
    </location>
</feature>
<feature type="compositionally biased region" description="Polar residues" evidence="2">
    <location>
        <begin position="836"/>
        <end position="847"/>
    </location>
</feature>
<protein>
    <recommendedName>
        <fullName evidence="5">Proteophosphoglycan ppg4</fullName>
    </recommendedName>
</protein>
<gene>
    <name evidence="3" type="ORF">Rhopal_000777-T1</name>
</gene>
<dbReference type="EMBL" id="BQKY01000002">
    <property type="protein sequence ID" value="GJN87822.1"/>
    <property type="molecule type" value="Genomic_DNA"/>
</dbReference>
<feature type="region of interest" description="Disordered" evidence="2">
    <location>
        <begin position="738"/>
        <end position="779"/>
    </location>
</feature>